<comment type="caution">
    <text evidence="1">The sequence shown here is derived from an EMBL/GenBank/DDBJ whole genome shotgun (WGS) entry which is preliminary data.</text>
</comment>
<reference evidence="1" key="1">
    <citation type="submission" date="2023-05" db="EMBL/GenBank/DDBJ databases">
        <title>Whole genome sequence of Commensalibacter sp.</title>
        <authorList>
            <person name="Charoenyingcharoen P."/>
            <person name="Yukphan P."/>
        </authorList>
    </citation>
    <scope>NUCLEOTIDE SEQUENCE</scope>
    <source>
        <strain evidence="1">TBRC 10068</strain>
    </source>
</reference>
<gene>
    <name evidence="1" type="ORF">QJV33_03095</name>
</gene>
<evidence type="ECO:0000313" key="1">
    <source>
        <dbReference type="EMBL" id="MDI2112282.1"/>
    </source>
</evidence>
<evidence type="ECO:0000313" key="2">
    <source>
        <dbReference type="Proteomes" id="UP001431775"/>
    </source>
</evidence>
<dbReference type="RefSeq" id="WP_281461947.1">
    <property type="nucleotide sequence ID" value="NZ_JASBAN010000001.1"/>
</dbReference>
<sequence>MSIIPILKSELDIKTIFKPNGKSSGKSVIYLKGYKTECLLKGCFLDKVFKIYSYYVIFTSYDKDEVHNLIISIITLDAILLEEVAITNPQWVYDYFDDTADHVSNFTFEQPNIINFYFLNNDLWKMEIFEQPQFMWSSIILFDLLLITFDGENCKGVRRKSWLFKIYFRFQKNSDLLQNKKQS</sequence>
<keyword evidence="2" id="KW-1185">Reference proteome</keyword>
<dbReference type="EMBL" id="JASBAN010000001">
    <property type="protein sequence ID" value="MDI2112282.1"/>
    <property type="molecule type" value="Genomic_DNA"/>
</dbReference>
<accession>A0ABT6Q687</accession>
<proteinExistence type="predicted"/>
<dbReference type="Proteomes" id="UP001431775">
    <property type="component" value="Unassembled WGS sequence"/>
</dbReference>
<organism evidence="1 2">
    <name type="scientific">Commensalibacter nepenthis</name>
    <dbReference type="NCBI Taxonomy" id="3043872"/>
    <lineage>
        <taxon>Bacteria</taxon>
        <taxon>Pseudomonadati</taxon>
        <taxon>Pseudomonadota</taxon>
        <taxon>Alphaproteobacteria</taxon>
        <taxon>Acetobacterales</taxon>
        <taxon>Acetobacteraceae</taxon>
    </lineage>
</organism>
<protein>
    <submittedName>
        <fullName evidence="1">Uncharacterized protein</fullName>
    </submittedName>
</protein>
<name>A0ABT6Q687_9PROT</name>